<feature type="compositionally biased region" description="Acidic residues" evidence="1">
    <location>
        <begin position="38"/>
        <end position="51"/>
    </location>
</feature>
<dbReference type="EMBL" id="BK015472">
    <property type="protein sequence ID" value="DAE08688.1"/>
    <property type="molecule type" value="Genomic_DNA"/>
</dbReference>
<protein>
    <submittedName>
        <fullName evidence="2">Uncharacterized protein</fullName>
    </submittedName>
</protein>
<evidence type="ECO:0000313" key="2">
    <source>
        <dbReference type="EMBL" id="DAE08688.1"/>
    </source>
</evidence>
<reference evidence="2" key="1">
    <citation type="journal article" date="2021" name="Proc. Natl. Acad. Sci. U.S.A.">
        <title>A Catalog of Tens of Thousands of Viruses from Human Metagenomes Reveals Hidden Associations with Chronic Diseases.</title>
        <authorList>
            <person name="Tisza M.J."/>
            <person name="Buck C.B."/>
        </authorList>
    </citation>
    <scope>NUCLEOTIDE SEQUENCE</scope>
    <source>
        <strain evidence="2">CtwwN25</strain>
    </source>
</reference>
<evidence type="ECO:0000256" key="1">
    <source>
        <dbReference type="SAM" id="MobiDB-lite"/>
    </source>
</evidence>
<proteinExistence type="predicted"/>
<sequence length="51" mass="5932">MNDVEKIFHEDLNRNIFSEAVADDQFDFVDSFEQSDVNPDDDDNSAESEEF</sequence>
<name>A0A8S5PPJ4_9CAUD</name>
<feature type="region of interest" description="Disordered" evidence="1">
    <location>
        <begin position="32"/>
        <end position="51"/>
    </location>
</feature>
<organism evidence="2">
    <name type="scientific">Myoviridae sp. ctwwN25</name>
    <dbReference type="NCBI Taxonomy" id="2825209"/>
    <lineage>
        <taxon>Viruses</taxon>
        <taxon>Duplodnaviria</taxon>
        <taxon>Heunggongvirae</taxon>
        <taxon>Uroviricota</taxon>
        <taxon>Caudoviricetes</taxon>
    </lineage>
</organism>
<accession>A0A8S5PPJ4</accession>